<keyword evidence="2" id="KW-1185">Reference proteome</keyword>
<protein>
    <submittedName>
        <fullName evidence="1">Uncharacterized protein</fullName>
    </submittedName>
</protein>
<dbReference type="AlphaFoldDB" id="A0A9Q1L8B1"/>
<sequence length="93" mass="10434">MALPITGLNNNEYHISRGQVLNGKVGLDQSCSFVRVVKLQIKLIFYELCNNSWLTESLLTQYLPLNSSWSTFTKNLVVPIKNESFKESAGGLI</sequence>
<name>A0A9Q1L8B1_9SOLA</name>
<evidence type="ECO:0000313" key="2">
    <source>
        <dbReference type="Proteomes" id="UP001152561"/>
    </source>
</evidence>
<accession>A0A9Q1L8B1</accession>
<comment type="caution">
    <text evidence="1">The sequence shown here is derived from an EMBL/GenBank/DDBJ whole genome shotgun (WGS) entry which is preliminary data.</text>
</comment>
<organism evidence="1 2">
    <name type="scientific">Anisodus acutangulus</name>
    <dbReference type="NCBI Taxonomy" id="402998"/>
    <lineage>
        <taxon>Eukaryota</taxon>
        <taxon>Viridiplantae</taxon>
        <taxon>Streptophyta</taxon>
        <taxon>Embryophyta</taxon>
        <taxon>Tracheophyta</taxon>
        <taxon>Spermatophyta</taxon>
        <taxon>Magnoliopsida</taxon>
        <taxon>eudicotyledons</taxon>
        <taxon>Gunneridae</taxon>
        <taxon>Pentapetalae</taxon>
        <taxon>asterids</taxon>
        <taxon>lamiids</taxon>
        <taxon>Solanales</taxon>
        <taxon>Solanaceae</taxon>
        <taxon>Solanoideae</taxon>
        <taxon>Hyoscyameae</taxon>
        <taxon>Anisodus</taxon>
    </lineage>
</organism>
<dbReference type="EMBL" id="JAJAGQ010000022">
    <property type="protein sequence ID" value="KAJ8529612.1"/>
    <property type="molecule type" value="Genomic_DNA"/>
</dbReference>
<dbReference type="Proteomes" id="UP001152561">
    <property type="component" value="Unassembled WGS sequence"/>
</dbReference>
<reference evidence="2" key="1">
    <citation type="journal article" date="2023" name="Proc. Natl. Acad. Sci. U.S.A.">
        <title>Genomic and structural basis for evolution of tropane alkaloid biosynthesis.</title>
        <authorList>
            <person name="Wanga Y.-J."/>
            <person name="Taina T."/>
            <person name="Yua J.-Y."/>
            <person name="Lia J."/>
            <person name="Xua B."/>
            <person name="Chenc J."/>
            <person name="D'Auriad J.C."/>
            <person name="Huanga J.-P."/>
            <person name="Huanga S.-X."/>
        </authorList>
    </citation>
    <scope>NUCLEOTIDE SEQUENCE [LARGE SCALE GENOMIC DNA]</scope>
    <source>
        <strain evidence="2">cv. KIB-2019</strain>
    </source>
</reference>
<proteinExistence type="predicted"/>
<evidence type="ECO:0000313" key="1">
    <source>
        <dbReference type="EMBL" id="KAJ8529612.1"/>
    </source>
</evidence>
<gene>
    <name evidence="1" type="ORF">K7X08_036447</name>
</gene>
<dbReference type="OrthoDB" id="4310724at2759"/>